<name>A0A558DKX3_9PSEU</name>
<reference evidence="2 3" key="2">
    <citation type="submission" date="2019-08" db="EMBL/GenBank/DDBJ databases">
        <title>Amycolatopsis acidicola sp. nov., isolated from peat swamp forest soil.</title>
        <authorList>
            <person name="Srisuk N."/>
        </authorList>
    </citation>
    <scope>NUCLEOTIDE SEQUENCE [LARGE SCALE GENOMIC DNA]</scope>
    <source>
        <strain evidence="2 3">TBRC 6029</strain>
    </source>
</reference>
<protein>
    <submittedName>
        <fullName evidence="2">Uncharacterized protein</fullName>
    </submittedName>
</protein>
<feature type="transmembrane region" description="Helical" evidence="1">
    <location>
        <begin position="37"/>
        <end position="55"/>
    </location>
</feature>
<evidence type="ECO:0000313" key="3">
    <source>
        <dbReference type="Proteomes" id="UP000320011"/>
    </source>
</evidence>
<evidence type="ECO:0000256" key="1">
    <source>
        <dbReference type="SAM" id="Phobius"/>
    </source>
</evidence>
<feature type="transmembrane region" description="Helical" evidence="1">
    <location>
        <begin position="87"/>
        <end position="109"/>
    </location>
</feature>
<comment type="caution">
    <text evidence="2">The sequence shown here is derived from an EMBL/GenBank/DDBJ whole genome shotgun (WGS) entry which is preliminary data.</text>
</comment>
<keyword evidence="1" id="KW-0812">Transmembrane</keyword>
<keyword evidence="1" id="KW-1133">Transmembrane helix</keyword>
<reference evidence="2 3" key="1">
    <citation type="submission" date="2019-07" db="EMBL/GenBank/DDBJ databases">
        <authorList>
            <person name="Duangmal K."/>
            <person name="Teo W.F.A."/>
        </authorList>
    </citation>
    <scope>NUCLEOTIDE SEQUENCE [LARGE SCALE GENOMIC DNA]</scope>
    <source>
        <strain evidence="2 3">TBRC 6029</strain>
    </source>
</reference>
<dbReference type="EMBL" id="VJWX01000011">
    <property type="protein sequence ID" value="TVT61668.1"/>
    <property type="molecule type" value="Genomic_DNA"/>
</dbReference>
<organism evidence="2 3">
    <name type="scientific">Amycolatopsis rhizosphaerae</name>
    <dbReference type="NCBI Taxonomy" id="2053003"/>
    <lineage>
        <taxon>Bacteria</taxon>
        <taxon>Bacillati</taxon>
        <taxon>Actinomycetota</taxon>
        <taxon>Actinomycetes</taxon>
        <taxon>Pseudonocardiales</taxon>
        <taxon>Pseudonocardiaceae</taxon>
        <taxon>Amycolatopsis</taxon>
    </lineage>
</organism>
<keyword evidence="3" id="KW-1185">Reference proteome</keyword>
<evidence type="ECO:0000313" key="2">
    <source>
        <dbReference type="EMBL" id="TVT61668.1"/>
    </source>
</evidence>
<dbReference type="OrthoDB" id="4950343at2"/>
<dbReference type="Proteomes" id="UP000320011">
    <property type="component" value="Unassembled WGS sequence"/>
</dbReference>
<sequence>MIGSVCLAVVGVGILAFGVVAATVPVAADEPLMRADGLASLGVGLFGLLIAVVPFRRRERWAWLALWFYPVFWSVHLVGGLPPGKDHVHQVVFIVLSLVGLLLPARAFFSSASPTGAR</sequence>
<dbReference type="AlphaFoldDB" id="A0A558DKX3"/>
<proteinExistence type="predicted"/>
<feature type="transmembrane region" description="Helical" evidence="1">
    <location>
        <begin position="62"/>
        <end position="81"/>
    </location>
</feature>
<accession>A0A558DKX3</accession>
<keyword evidence="1" id="KW-0472">Membrane</keyword>
<gene>
    <name evidence="2" type="ORF">FNH05_02560</name>
</gene>